<dbReference type="PANTHER" id="PTHR48111:SF4">
    <property type="entry name" value="DNA-BINDING DUAL TRANSCRIPTIONAL REGULATOR OMPR"/>
    <property type="match status" value="1"/>
</dbReference>
<keyword evidence="5" id="KW-0804">Transcription</keyword>
<dbReference type="PROSITE" id="PS51755">
    <property type="entry name" value="OMPR_PHOB"/>
    <property type="match status" value="1"/>
</dbReference>
<dbReference type="Gene3D" id="1.10.10.10">
    <property type="entry name" value="Winged helix-like DNA-binding domain superfamily/Winged helix DNA-binding domain"/>
    <property type="match status" value="1"/>
</dbReference>
<dbReference type="Gene3D" id="3.40.50.2300">
    <property type="match status" value="1"/>
</dbReference>
<dbReference type="InterPro" id="IPR036388">
    <property type="entry name" value="WH-like_DNA-bd_sf"/>
</dbReference>
<reference evidence="10 11" key="1">
    <citation type="submission" date="2021-03" db="EMBL/GenBank/DDBJ databases">
        <title>Thiomicrorhabdus sp.nov.,novel sulfur-oxidizing bacteria isolated from coastal sediment.</title>
        <authorList>
            <person name="Liu X."/>
        </authorList>
    </citation>
    <scope>NUCLEOTIDE SEQUENCE [LARGE SCALE GENOMIC DNA]</scope>
    <source>
        <strain evidence="10 11">6S2-11</strain>
    </source>
</reference>
<evidence type="ECO:0000256" key="1">
    <source>
        <dbReference type="ARBA" id="ARBA00022553"/>
    </source>
</evidence>
<dbReference type="PROSITE" id="PS50110">
    <property type="entry name" value="RESPONSE_REGULATORY"/>
    <property type="match status" value="1"/>
</dbReference>
<dbReference type="InterPro" id="IPR016032">
    <property type="entry name" value="Sig_transdc_resp-reg_C-effctor"/>
</dbReference>
<feature type="domain" description="Response regulatory" evidence="8">
    <location>
        <begin position="5"/>
        <end position="122"/>
    </location>
</feature>
<dbReference type="SMART" id="SM00862">
    <property type="entry name" value="Trans_reg_C"/>
    <property type="match status" value="1"/>
</dbReference>
<dbReference type="InterPro" id="IPR001867">
    <property type="entry name" value="OmpR/PhoB-type_DNA-bd"/>
</dbReference>
<evidence type="ECO:0000259" key="8">
    <source>
        <dbReference type="PROSITE" id="PS50110"/>
    </source>
</evidence>
<dbReference type="EMBL" id="JAGETV010000026">
    <property type="protein sequence ID" value="MBO1928108.1"/>
    <property type="molecule type" value="Genomic_DNA"/>
</dbReference>
<dbReference type="InterPro" id="IPR001789">
    <property type="entry name" value="Sig_transdc_resp-reg_receiver"/>
</dbReference>
<evidence type="ECO:0000256" key="4">
    <source>
        <dbReference type="ARBA" id="ARBA00023125"/>
    </source>
</evidence>
<evidence type="ECO:0000256" key="7">
    <source>
        <dbReference type="PROSITE-ProRule" id="PRU01091"/>
    </source>
</evidence>
<keyword evidence="3" id="KW-0805">Transcription regulation</keyword>
<evidence type="ECO:0000313" key="10">
    <source>
        <dbReference type="EMBL" id="MBO1928108.1"/>
    </source>
</evidence>
<dbReference type="RefSeq" id="WP_208150722.1">
    <property type="nucleotide sequence ID" value="NZ_JAGETV010000026.1"/>
</dbReference>
<dbReference type="InterPro" id="IPR011006">
    <property type="entry name" value="CheY-like_superfamily"/>
</dbReference>
<feature type="DNA-binding region" description="OmpR/PhoB-type" evidence="7">
    <location>
        <begin position="130"/>
        <end position="229"/>
    </location>
</feature>
<dbReference type="InterPro" id="IPR039420">
    <property type="entry name" value="WalR-like"/>
</dbReference>
<keyword evidence="11" id="KW-1185">Reference proteome</keyword>
<keyword evidence="2" id="KW-0902">Two-component regulatory system</keyword>
<evidence type="ECO:0000256" key="6">
    <source>
        <dbReference type="PROSITE-ProRule" id="PRU00169"/>
    </source>
</evidence>
<dbReference type="Pfam" id="PF00072">
    <property type="entry name" value="Response_reg"/>
    <property type="match status" value="1"/>
</dbReference>
<feature type="modified residue" description="4-aspartylphosphate" evidence="6">
    <location>
        <position position="54"/>
    </location>
</feature>
<keyword evidence="1 6" id="KW-0597">Phosphoprotein</keyword>
<dbReference type="SMART" id="SM00448">
    <property type="entry name" value="REC"/>
    <property type="match status" value="1"/>
</dbReference>
<keyword evidence="4 7" id="KW-0238">DNA-binding</keyword>
<dbReference type="SUPFAM" id="SSF46894">
    <property type="entry name" value="C-terminal effector domain of the bipartite response regulators"/>
    <property type="match status" value="1"/>
</dbReference>
<gene>
    <name evidence="10" type="ORF">J3998_11020</name>
</gene>
<name>A0ABS3Q6X7_9GAMM</name>
<evidence type="ECO:0000256" key="2">
    <source>
        <dbReference type="ARBA" id="ARBA00023012"/>
    </source>
</evidence>
<comment type="caution">
    <text evidence="10">The sequence shown here is derived from an EMBL/GenBank/DDBJ whole genome shotgun (WGS) entry which is preliminary data.</text>
</comment>
<accession>A0ABS3Q6X7</accession>
<organism evidence="10 11">
    <name type="scientific">Thiomicrorhabdus marina</name>
    <dbReference type="NCBI Taxonomy" id="2818442"/>
    <lineage>
        <taxon>Bacteria</taxon>
        <taxon>Pseudomonadati</taxon>
        <taxon>Pseudomonadota</taxon>
        <taxon>Gammaproteobacteria</taxon>
        <taxon>Thiotrichales</taxon>
        <taxon>Piscirickettsiaceae</taxon>
        <taxon>Thiomicrorhabdus</taxon>
    </lineage>
</organism>
<feature type="domain" description="OmpR/PhoB-type" evidence="9">
    <location>
        <begin position="130"/>
        <end position="229"/>
    </location>
</feature>
<evidence type="ECO:0000256" key="5">
    <source>
        <dbReference type="ARBA" id="ARBA00023163"/>
    </source>
</evidence>
<dbReference type="Gene3D" id="6.10.250.690">
    <property type="match status" value="1"/>
</dbReference>
<dbReference type="Pfam" id="PF00486">
    <property type="entry name" value="Trans_reg_C"/>
    <property type="match status" value="1"/>
</dbReference>
<protein>
    <submittedName>
        <fullName evidence="10">Response regulator</fullName>
    </submittedName>
</protein>
<sequence>MNQEMIVIVEDEPQIAQLLIDYLQASGYQTQHFTNGQGVIEWVKRNAVGCVLLDIMLPEADRFGDGLQLCREIREFSQVPIMMLTARVEEIDRILGLELGADDYLCKPFSPREVVARVKALLRRSRLVQSPTQESSQWHLDEGTYQVHYQQNNVQVSAVEFAILRTLSHSPGRIFSRAQLIDSIYSDHRVVSDRTIDSHIKKLRQKLSTVFGENDWIQSVYGVGYKFVLGSVENS</sequence>
<evidence type="ECO:0000313" key="11">
    <source>
        <dbReference type="Proteomes" id="UP000664835"/>
    </source>
</evidence>
<dbReference type="SUPFAM" id="SSF52172">
    <property type="entry name" value="CheY-like"/>
    <property type="match status" value="1"/>
</dbReference>
<evidence type="ECO:0000259" key="9">
    <source>
        <dbReference type="PROSITE" id="PS51755"/>
    </source>
</evidence>
<dbReference type="Proteomes" id="UP000664835">
    <property type="component" value="Unassembled WGS sequence"/>
</dbReference>
<dbReference type="PANTHER" id="PTHR48111">
    <property type="entry name" value="REGULATOR OF RPOS"/>
    <property type="match status" value="1"/>
</dbReference>
<proteinExistence type="predicted"/>
<dbReference type="CDD" id="cd00383">
    <property type="entry name" value="trans_reg_C"/>
    <property type="match status" value="1"/>
</dbReference>
<evidence type="ECO:0000256" key="3">
    <source>
        <dbReference type="ARBA" id="ARBA00023015"/>
    </source>
</evidence>